<gene>
    <name evidence="1" type="ORF">BDQ12DRAFT_727183</name>
</gene>
<dbReference type="Gene3D" id="3.40.30.10">
    <property type="entry name" value="Glutaredoxin"/>
    <property type="match status" value="1"/>
</dbReference>
<protein>
    <submittedName>
        <fullName evidence="1">Uncharacterized protein</fullName>
    </submittedName>
</protein>
<evidence type="ECO:0000313" key="2">
    <source>
        <dbReference type="Proteomes" id="UP000308652"/>
    </source>
</evidence>
<keyword evidence="2" id="KW-1185">Reference proteome</keyword>
<sequence>MATTSTNPVVLYTQGTPNGHPISVLLEELKFKATYNGPNYEMNFYPLNSRVYILCTK</sequence>
<name>A0A5C3LZD3_9AGAR</name>
<dbReference type="EMBL" id="ML213636">
    <property type="protein sequence ID" value="TFK34141.1"/>
    <property type="molecule type" value="Genomic_DNA"/>
</dbReference>
<dbReference type="OrthoDB" id="422574at2759"/>
<proteinExistence type="predicted"/>
<organism evidence="1 2">
    <name type="scientific">Crucibulum laeve</name>
    <dbReference type="NCBI Taxonomy" id="68775"/>
    <lineage>
        <taxon>Eukaryota</taxon>
        <taxon>Fungi</taxon>
        <taxon>Dikarya</taxon>
        <taxon>Basidiomycota</taxon>
        <taxon>Agaricomycotina</taxon>
        <taxon>Agaricomycetes</taxon>
        <taxon>Agaricomycetidae</taxon>
        <taxon>Agaricales</taxon>
        <taxon>Agaricineae</taxon>
        <taxon>Nidulariaceae</taxon>
        <taxon>Crucibulum</taxon>
    </lineage>
</organism>
<dbReference type="Proteomes" id="UP000308652">
    <property type="component" value="Unassembled WGS sequence"/>
</dbReference>
<dbReference type="AlphaFoldDB" id="A0A5C3LZD3"/>
<evidence type="ECO:0000313" key="1">
    <source>
        <dbReference type="EMBL" id="TFK34141.1"/>
    </source>
</evidence>
<reference evidence="1 2" key="1">
    <citation type="journal article" date="2019" name="Nat. Ecol. Evol.">
        <title>Megaphylogeny resolves global patterns of mushroom evolution.</title>
        <authorList>
            <person name="Varga T."/>
            <person name="Krizsan K."/>
            <person name="Foldi C."/>
            <person name="Dima B."/>
            <person name="Sanchez-Garcia M."/>
            <person name="Sanchez-Ramirez S."/>
            <person name="Szollosi G.J."/>
            <person name="Szarkandi J.G."/>
            <person name="Papp V."/>
            <person name="Albert L."/>
            <person name="Andreopoulos W."/>
            <person name="Angelini C."/>
            <person name="Antonin V."/>
            <person name="Barry K.W."/>
            <person name="Bougher N.L."/>
            <person name="Buchanan P."/>
            <person name="Buyck B."/>
            <person name="Bense V."/>
            <person name="Catcheside P."/>
            <person name="Chovatia M."/>
            <person name="Cooper J."/>
            <person name="Damon W."/>
            <person name="Desjardin D."/>
            <person name="Finy P."/>
            <person name="Geml J."/>
            <person name="Haridas S."/>
            <person name="Hughes K."/>
            <person name="Justo A."/>
            <person name="Karasinski D."/>
            <person name="Kautmanova I."/>
            <person name="Kiss B."/>
            <person name="Kocsube S."/>
            <person name="Kotiranta H."/>
            <person name="LaButti K.M."/>
            <person name="Lechner B.E."/>
            <person name="Liimatainen K."/>
            <person name="Lipzen A."/>
            <person name="Lukacs Z."/>
            <person name="Mihaltcheva S."/>
            <person name="Morgado L.N."/>
            <person name="Niskanen T."/>
            <person name="Noordeloos M.E."/>
            <person name="Ohm R.A."/>
            <person name="Ortiz-Santana B."/>
            <person name="Ovrebo C."/>
            <person name="Racz N."/>
            <person name="Riley R."/>
            <person name="Savchenko A."/>
            <person name="Shiryaev A."/>
            <person name="Soop K."/>
            <person name="Spirin V."/>
            <person name="Szebenyi C."/>
            <person name="Tomsovsky M."/>
            <person name="Tulloss R.E."/>
            <person name="Uehling J."/>
            <person name="Grigoriev I.V."/>
            <person name="Vagvolgyi C."/>
            <person name="Papp T."/>
            <person name="Martin F.M."/>
            <person name="Miettinen O."/>
            <person name="Hibbett D.S."/>
            <person name="Nagy L.G."/>
        </authorList>
    </citation>
    <scope>NUCLEOTIDE SEQUENCE [LARGE SCALE GENOMIC DNA]</scope>
    <source>
        <strain evidence="1 2">CBS 166.37</strain>
    </source>
</reference>
<accession>A0A5C3LZD3</accession>